<accession>A0A4R3YVA9</accession>
<dbReference type="GO" id="GO:0005886">
    <property type="term" value="C:plasma membrane"/>
    <property type="evidence" value="ECO:0007669"/>
    <property type="project" value="UniProtKB-SubCell"/>
</dbReference>
<evidence type="ECO:0000256" key="2">
    <source>
        <dbReference type="ARBA" id="ARBA00022692"/>
    </source>
</evidence>
<evidence type="ECO:0000256" key="6">
    <source>
        <dbReference type="SAM" id="Coils"/>
    </source>
</evidence>
<keyword evidence="9" id="KW-1185">Reference proteome</keyword>
<dbReference type="RefSeq" id="WP_066447880.1">
    <property type="nucleotide sequence ID" value="NZ_JADMQS010000029.1"/>
</dbReference>
<evidence type="ECO:0000256" key="1">
    <source>
        <dbReference type="ARBA" id="ARBA00004162"/>
    </source>
</evidence>
<keyword evidence="4 7" id="KW-0472">Membrane</keyword>
<organism evidence="8 9">
    <name type="scientific">Longibaculum muris</name>
    <dbReference type="NCBI Taxonomy" id="1796628"/>
    <lineage>
        <taxon>Bacteria</taxon>
        <taxon>Bacillati</taxon>
        <taxon>Bacillota</taxon>
        <taxon>Erysipelotrichia</taxon>
        <taxon>Erysipelotrichales</taxon>
        <taxon>Coprobacillaceae</taxon>
        <taxon>Longibaculum</taxon>
    </lineage>
</organism>
<sequence length="580" mass="68547">MDGIMEFIEKIGTRNLIFAGVGLVVLIILFLFYRGMRLRKYRKLIVDIENRMNAIKSLPLQYRLGRVQSISKNMPDIVEQYEEYAAEFEKISDFQKNELAVLVNEVDEQLFYGKLRKVSKKMKELNEMLDVYENDSQALLTKIEKITEIENIQRIEIIRVKEKYRQTIDQFESIRFKVEEFVPSLLDIFNEVDDSFVQLEGMMNNQRFEDAKNFTGEIEERVDWLNQRLEDLPSYIAVVRQYIPKKINHIDTLIEEMSKESFSLNQLEVDSRYDSIKKTLEECVVHIKHLELDDMGTILQGEADAIDRLIHDLEVEQQAYHEFKEKWDACYSLITEIYDQYKQALIDSNRINSLYVINEEHIEIDERFQEFDKILRESYDLEEEMNKGDFAYSQMIAKVELLKDRASVHQDDLNTFFAFRDHLYLQEQRAIDELENINIVLLEIKSEIKNKHLPMINESYKDYIQDSYDKAAQIQAYRMNRPVELSELSKRVDGARDVIYKLYDNVHNLIVTAEMVEEAIVFGNRYRSTFLEVNTELTKAEVLFRNGEYTKALSTAVDIIEKIQPGSYETLIKKSTEKSE</sequence>
<comment type="subcellular location">
    <subcellularLocation>
        <location evidence="1">Cell membrane</location>
        <topology evidence="1">Single-pass membrane protein</topology>
    </subcellularLocation>
</comment>
<dbReference type="EMBL" id="SMCQ01000015">
    <property type="protein sequence ID" value="TCV96957.1"/>
    <property type="molecule type" value="Genomic_DNA"/>
</dbReference>
<dbReference type="Pfam" id="PF06160">
    <property type="entry name" value="EzrA"/>
    <property type="match status" value="1"/>
</dbReference>
<dbReference type="AlphaFoldDB" id="A0A4R3YVA9"/>
<comment type="caution">
    <text evidence="8">The sequence shown here is derived from an EMBL/GenBank/DDBJ whole genome shotgun (WGS) entry which is preliminary data.</text>
</comment>
<keyword evidence="5" id="KW-0132">Cell division</keyword>
<evidence type="ECO:0000313" key="8">
    <source>
        <dbReference type="EMBL" id="TCV96957.1"/>
    </source>
</evidence>
<keyword evidence="3 7" id="KW-1133">Transmembrane helix</keyword>
<dbReference type="GeneID" id="98915866"/>
<keyword evidence="6" id="KW-0175">Coiled coil</keyword>
<feature type="transmembrane region" description="Helical" evidence="7">
    <location>
        <begin position="15"/>
        <end position="33"/>
    </location>
</feature>
<dbReference type="SUPFAM" id="SSF103657">
    <property type="entry name" value="BAR/IMD domain-like"/>
    <property type="match status" value="1"/>
</dbReference>
<evidence type="ECO:0000256" key="5">
    <source>
        <dbReference type="ARBA" id="ARBA00023210"/>
    </source>
</evidence>
<dbReference type="Proteomes" id="UP000295515">
    <property type="component" value="Unassembled WGS sequence"/>
</dbReference>
<protein>
    <submittedName>
        <fullName evidence="8">Septation ring formation regulator EzrA</fullName>
    </submittedName>
</protein>
<dbReference type="InterPro" id="IPR027267">
    <property type="entry name" value="AH/BAR_dom_sf"/>
</dbReference>
<keyword evidence="2 7" id="KW-0812">Transmembrane</keyword>
<dbReference type="InterPro" id="IPR010379">
    <property type="entry name" value="EzrA"/>
</dbReference>
<evidence type="ECO:0000256" key="7">
    <source>
        <dbReference type="SAM" id="Phobius"/>
    </source>
</evidence>
<proteinExistence type="predicted"/>
<feature type="coiled-coil region" evidence="6">
    <location>
        <begin position="115"/>
        <end position="142"/>
    </location>
</feature>
<dbReference type="GO" id="GO:0000917">
    <property type="term" value="P:division septum assembly"/>
    <property type="evidence" value="ECO:0007669"/>
    <property type="project" value="UniProtKB-KW"/>
</dbReference>
<evidence type="ECO:0000256" key="3">
    <source>
        <dbReference type="ARBA" id="ARBA00022989"/>
    </source>
</evidence>
<evidence type="ECO:0000313" key="9">
    <source>
        <dbReference type="Proteomes" id="UP000295515"/>
    </source>
</evidence>
<gene>
    <name evidence="8" type="ORF">EDD60_11536</name>
</gene>
<dbReference type="GO" id="GO:0005940">
    <property type="term" value="C:septin ring"/>
    <property type="evidence" value="ECO:0007669"/>
    <property type="project" value="InterPro"/>
</dbReference>
<dbReference type="GO" id="GO:0000921">
    <property type="term" value="P:septin ring assembly"/>
    <property type="evidence" value="ECO:0007669"/>
    <property type="project" value="InterPro"/>
</dbReference>
<keyword evidence="5" id="KW-0131">Cell cycle</keyword>
<name>A0A4R3YVA9_9FIRM</name>
<keyword evidence="5" id="KW-0717">Septation</keyword>
<evidence type="ECO:0000256" key="4">
    <source>
        <dbReference type="ARBA" id="ARBA00023136"/>
    </source>
</evidence>
<reference evidence="8 9" key="1">
    <citation type="submission" date="2019-03" db="EMBL/GenBank/DDBJ databases">
        <title>Genomic Encyclopedia of Type Strains, Phase IV (KMG-IV): sequencing the most valuable type-strain genomes for metagenomic binning, comparative biology and taxonomic classification.</title>
        <authorList>
            <person name="Goeker M."/>
        </authorList>
    </citation>
    <scope>NUCLEOTIDE SEQUENCE [LARGE SCALE GENOMIC DNA]</scope>
    <source>
        <strain evidence="8 9">DSM 29487</strain>
    </source>
</reference>